<evidence type="ECO:0000313" key="2">
    <source>
        <dbReference type="EMBL" id="RNA13106.1"/>
    </source>
</evidence>
<dbReference type="EMBL" id="REGN01005506">
    <property type="protein sequence ID" value="RNA13106.1"/>
    <property type="molecule type" value="Genomic_DNA"/>
</dbReference>
<gene>
    <name evidence="2" type="ORF">BpHYR1_006669</name>
</gene>
<dbReference type="Proteomes" id="UP000276133">
    <property type="component" value="Unassembled WGS sequence"/>
</dbReference>
<keyword evidence="3" id="KW-1185">Reference proteome</keyword>
<reference evidence="2 3" key="1">
    <citation type="journal article" date="2018" name="Sci. Rep.">
        <title>Genomic signatures of local adaptation to the degree of environmental predictability in rotifers.</title>
        <authorList>
            <person name="Franch-Gras L."/>
            <person name="Hahn C."/>
            <person name="Garcia-Roger E.M."/>
            <person name="Carmona M.J."/>
            <person name="Serra M."/>
            <person name="Gomez A."/>
        </authorList>
    </citation>
    <scope>NUCLEOTIDE SEQUENCE [LARGE SCALE GENOMIC DNA]</scope>
    <source>
        <strain evidence="2">HYR1</strain>
    </source>
</reference>
<evidence type="ECO:0000313" key="3">
    <source>
        <dbReference type="Proteomes" id="UP000276133"/>
    </source>
</evidence>
<organism evidence="2 3">
    <name type="scientific">Brachionus plicatilis</name>
    <name type="common">Marine rotifer</name>
    <name type="synonym">Brachionus muelleri</name>
    <dbReference type="NCBI Taxonomy" id="10195"/>
    <lineage>
        <taxon>Eukaryota</taxon>
        <taxon>Metazoa</taxon>
        <taxon>Spiralia</taxon>
        <taxon>Gnathifera</taxon>
        <taxon>Rotifera</taxon>
        <taxon>Eurotatoria</taxon>
        <taxon>Monogononta</taxon>
        <taxon>Pseudotrocha</taxon>
        <taxon>Ploima</taxon>
        <taxon>Brachionidae</taxon>
        <taxon>Brachionus</taxon>
    </lineage>
</organism>
<feature type="compositionally biased region" description="Basic and acidic residues" evidence="1">
    <location>
        <begin position="1"/>
        <end position="12"/>
    </location>
</feature>
<sequence>MNQMPKESKMDACKNSTHQKSEKKAPCVNRREKVLLGKLFFKRSGHGFLGQEIRSEVVNPGPQEPTIRLLNFDLEILMLIPGEI</sequence>
<proteinExistence type="predicted"/>
<dbReference type="AlphaFoldDB" id="A0A3M7QNX1"/>
<name>A0A3M7QNX1_BRAPC</name>
<accession>A0A3M7QNX1</accession>
<evidence type="ECO:0000256" key="1">
    <source>
        <dbReference type="SAM" id="MobiDB-lite"/>
    </source>
</evidence>
<comment type="caution">
    <text evidence="2">The sequence shown here is derived from an EMBL/GenBank/DDBJ whole genome shotgun (WGS) entry which is preliminary data.</text>
</comment>
<feature type="region of interest" description="Disordered" evidence="1">
    <location>
        <begin position="1"/>
        <end position="26"/>
    </location>
</feature>
<protein>
    <submittedName>
        <fullName evidence="2">Uncharacterized protein</fullName>
    </submittedName>
</protein>